<dbReference type="Proteomes" id="UP001231649">
    <property type="component" value="Chromosome 22"/>
</dbReference>
<reference evidence="1" key="1">
    <citation type="submission" date="2023-03" db="EMBL/GenBank/DDBJ databases">
        <title>Chromosome-level genomes of two armyworms, Mythimna separata and Mythimna loreyi, provide insights into the biosynthesis and reception of sex pheromones.</title>
        <authorList>
            <person name="Zhao H."/>
        </authorList>
    </citation>
    <scope>NUCLEOTIDE SEQUENCE</scope>
    <source>
        <strain evidence="1">BeijingLab</strain>
    </source>
</reference>
<sequence>MLSIADWKHAQRPNYDTNKDKVFPYSECPYLGEYCLVKIPPSLNRLIEHVDYWGEGRIVHEHGISGFPDCYNVNHVYQLVSNGPDRGKKIPNRIPVINYTNCDTSGYIKDNSVITVTIMGAPINNSCSADIARMISPDQGKVVAYGYNTSSADIRNLTTDLKMKDLFLCPSYTLPSDLQGLTLFDSHLAFLNLSMLKDQIYQNVTEANYDTAVNLTKSMDTQGGYEAIIEVVTKLLRTGSTNVMAFAYKLWNSGGDEIVRNCFPGAIQSILKTEVVTIVNNQFQQALKLDANLDSYNDRLAWGDKSDKTSKRVNWKFIPIWENNNVVFKIYNLDCNMYLKLDVNTDSYGDRQAWGSSNDNETRHKFYVEPSKKGETLIFRIINYEYNQALKLDVNVDSYGDRLLWGDNGDPHGTYTALDWVIAENN</sequence>
<evidence type="ECO:0000313" key="1">
    <source>
        <dbReference type="EMBL" id="KAJ8711797.1"/>
    </source>
</evidence>
<dbReference type="EMBL" id="CM056798">
    <property type="protein sequence ID" value="KAJ8711797.1"/>
    <property type="molecule type" value="Genomic_DNA"/>
</dbReference>
<proteinExistence type="predicted"/>
<protein>
    <submittedName>
        <fullName evidence="1">Uncharacterized protein</fullName>
    </submittedName>
</protein>
<name>A0ACC2Q9I8_9NEOP</name>
<evidence type="ECO:0000313" key="2">
    <source>
        <dbReference type="Proteomes" id="UP001231649"/>
    </source>
</evidence>
<comment type="caution">
    <text evidence="1">The sequence shown here is derived from an EMBL/GenBank/DDBJ whole genome shotgun (WGS) entry which is preliminary data.</text>
</comment>
<keyword evidence="2" id="KW-1185">Reference proteome</keyword>
<organism evidence="1 2">
    <name type="scientific">Mythimna loreyi</name>
    <dbReference type="NCBI Taxonomy" id="667449"/>
    <lineage>
        <taxon>Eukaryota</taxon>
        <taxon>Metazoa</taxon>
        <taxon>Ecdysozoa</taxon>
        <taxon>Arthropoda</taxon>
        <taxon>Hexapoda</taxon>
        <taxon>Insecta</taxon>
        <taxon>Pterygota</taxon>
        <taxon>Neoptera</taxon>
        <taxon>Endopterygota</taxon>
        <taxon>Lepidoptera</taxon>
        <taxon>Glossata</taxon>
        <taxon>Ditrysia</taxon>
        <taxon>Noctuoidea</taxon>
        <taxon>Noctuidae</taxon>
        <taxon>Noctuinae</taxon>
        <taxon>Hadenini</taxon>
        <taxon>Mythimna</taxon>
    </lineage>
</organism>
<gene>
    <name evidence="1" type="ORF">PYW08_008751</name>
</gene>
<accession>A0ACC2Q9I8</accession>